<evidence type="ECO:0000256" key="1">
    <source>
        <dbReference type="ARBA" id="ARBA00023015"/>
    </source>
</evidence>
<keyword evidence="6" id="KW-1185">Reference proteome</keyword>
<dbReference type="RefSeq" id="WP_110253375.1">
    <property type="nucleotide sequence ID" value="NZ_QJKB01000001.1"/>
</dbReference>
<dbReference type="PRINTS" id="PR00598">
    <property type="entry name" value="HTHMARR"/>
</dbReference>
<comment type="caution">
    <text evidence="5">The sequence shown here is derived from an EMBL/GenBank/DDBJ whole genome shotgun (WGS) entry which is preliminary data.</text>
</comment>
<dbReference type="GO" id="GO:0003677">
    <property type="term" value="F:DNA binding"/>
    <property type="evidence" value="ECO:0007669"/>
    <property type="project" value="UniProtKB-KW"/>
</dbReference>
<dbReference type="InterPro" id="IPR036388">
    <property type="entry name" value="WH-like_DNA-bd_sf"/>
</dbReference>
<reference evidence="5 6" key="1">
    <citation type="submission" date="2018-05" db="EMBL/GenBank/DDBJ databases">
        <title>Genomic Encyclopedia of Type Strains, Phase IV (KMG-IV): sequencing the most valuable type-strain genomes for metagenomic binning, comparative biology and taxonomic classification.</title>
        <authorList>
            <person name="Goeker M."/>
        </authorList>
    </citation>
    <scope>NUCLEOTIDE SEQUENCE [LARGE SCALE GENOMIC DNA]</scope>
    <source>
        <strain evidence="5 6">DSM 19792</strain>
    </source>
</reference>
<keyword evidence="3" id="KW-0804">Transcription</keyword>
<dbReference type="InterPro" id="IPR036390">
    <property type="entry name" value="WH_DNA-bd_sf"/>
</dbReference>
<dbReference type="PANTHER" id="PTHR42756:SF1">
    <property type="entry name" value="TRANSCRIPTIONAL REPRESSOR OF EMRAB OPERON"/>
    <property type="match status" value="1"/>
</dbReference>
<keyword evidence="1" id="KW-0805">Transcription regulation</keyword>
<dbReference type="GO" id="GO:0003700">
    <property type="term" value="F:DNA-binding transcription factor activity"/>
    <property type="evidence" value="ECO:0007669"/>
    <property type="project" value="InterPro"/>
</dbReference>
<protein>
    <submittedName>
        <fullName evidence="5">DNA-binding MarR family transcriptional regulator</fullName>
    </submittedName>
</protein>
<dbReference type="Pfam" id="PF01047">
    <property type="entry name" value="MarR"/>
    <property type="match status" value="1"/>
</dbReference>
<dbReference type="PROSITE" id="PS50995">
    <property type="entry name" value="HTH_MARR_2"/>
    <property type="match status" value="1"/>
</dbReference>
<evidence type="ECO:0000256" key="2">
    <source>
        <dbReference type="ARBA" id="ARBA00023125"/>
    </source>
</evidence>
<dbReference type="OrthoDB" id="8911933at2"/>
<evidence type="ECO:0000313" key="5">
    <source>
        <dbReference type="EMBL" id="PXX46942.1"/>
    </source>
</evidence>
<name>A0A318JI99_9BURK</name>
<dbReference type="Proteomes" id="UP000247792">
    <property type="component" value="Unassembled WGS sequence"/>
</dbReference>
<dbReference type="EMBL" id="QJKB01000001">
    <property type="protein sequence ID" value="PXX46942.1"/>
    <property type="molecule type" value="Genomic_DNA"/>
</dbReference>
<dbReference type="AlphaFoldDB" id="A0A318JI99"/>
<dbReference type="PANTHER" id="PTHR42756">
    <property type="entry name" value="TRANSCRIPTIONAL REGULATOR, MARR"/>
    <property type="match status" value="1"/>
</dbReference>
<evidence type="ECO:0000313" key="6">
    <source>
        <dbReference type="Proteomes" id="UP000247792"/>
    </source>
</evidence>
<dbReference type="Gene3D" id="1.10.10.10">
    <property type="entry name" value="Winged helix-like DNA-binding domain superfamily/Winged helix DNA-binding domain"/>
    <property type="match status" value="1"/>
</dbReference>
<feature type="domain" description="HTH marR-type" evidence="4">
    <location>
        <begin position="22"/>
        <end position="154"/>
    </location>
</feature>
<gene>
    <name evidence="5" type="ORF">DFR42_101518</name>
</gene>
<organism evidence="5 6">
    <name type="scientific">Undibacterium pigrum</name>
    <dbReference type="NCBI Taxonomy" id="401470"/>
    <lineage>
        <taxon>Bacteria</taxon>
        <taxon>Pseudomonadati</taxon>
        <taxon>Pseudomonadota</taxon>
        <taxon>Betaproteobacteria</taxon>
        <taxon>Burkholderiales</taxon>
        <taxon>Oxalobacteraceae</taxon>
        <taxon>Undibacterium</taxon>
    </lineage>
</organism>
<dbReference type="SMART" id="SM00347">
    <property type="entry name" value="HTH_MARR"/>
    <property type="match status" value="1"/>
</dbReference>
<accession>A0A318JI99</accession>
<dbReference type="SUPFAM" id="SSF46785">
    <property type="entry name" value="Winged helix' DNA-binding domain"/>
    <property type="match status" value="1"/>
</dbReference>
<sequence length="172" mass="19123">MIKKVARKTSADSDENSEIQARLDILKKLRIVIRAAQQHSLWIEKQCGVNGAQLWIIQELFETDGLRVGELAKKLAIHQTTTSNLLDNLEKRGYVRKARDPKDQRVVRVSLTEEGAALLMRAPKPARGLLPEALMQLDPESASNLDSGLQGLLSSIEVLDEGFALLPLPFTM</sequence>
<keyword evidence="2 5" id="KW-0238">DNA-binding</keyword>
<evidence type="ECO:0000256" key="3">
    <source>
        <dbReference type="ARBA" id="ARBA00023163"/>
    </source>
</evidence>
<dbReference type="InterPro" id="IPR000835">
    <property type="entry name" value="HTH_MarR-typ"/>
</dbReference>
<evidence type="ECO:0000259" key="4">
    <source>
        <dbReference type="PROSITE" id="PS50995"/>
    </source>
</evidence>
<proteinExistence type="predicted"/>